<sequence length="338" mass="35456">MTKTQTATRFILIGLALVALGLLLWKTSEVAIVAFGGVVGAAAWRGIAVPVARWTKLSEKKSVVLVVVVFLVVFIGAAWAFGAQASEQFAQLQQTIPRSIQEIKTHLQASDTGRSVVRSVHQAMNSGDAVSRVGLAAGALLAGAADMLLMLFVSIYLAIDPGEYLRGFLRLLPPGRRPQVKSALEEAGADLQKWLLAQLVAMAVVGVAVGTGLAILGVPLALLLGLIAAVLEFVPVVGPILFAIPGVLVAFTQSPKMVLSVVILYVVVQTLESNVLIPLLQRWAVRLPPVISLVATLAAAILFGPIGMIFASPLAVVVLALVKNLYVEDTLESPGVAA</sequence>
<feature type="transmembrane region" description="Helical" evidence="6">
    <location>
        <begin position="258"/>
        <end position="277"/>
    </location>
</feature>
<feature type="transmembrane region" description="Helical" evidence="6">
    <location>
        <begin position="7"/>
        <end position="25"/>
    </location>
</feature>
<dbReference type="PANTHER" id="PTHR21716:SF62">
    <property type="entry name" value="TRANSPORT PROTEIN YDBI-RELATED"/>
    <property type="match status" value="1"/>
</dbReference>
<evidence type="ECO:0000256" key="3">
    <source>
        <dbReference type="ARBA" id="ARBA00022692"/>
    </source>
</evidence>
<protein>
    <submittedName>
        <fullName evidence="7">AI-2E family transporter</fullName>
    </submittedName>
</protein>
<evidence type="ECO:0000313" key="8">
    <source>
        <dbReference type="Proteomes" id="UP000825051"/>
    </source>
</evidence>
<evidence type="ECO:0000256" key="2">
    <source>
        <dbReference type="ARBA" id="ARBA00009773"/>
    </source>
</evidence>
<dbReference type="RefSeq" id="WP_220161917.1">
    <property type="nucleotide sequence ID" value="NZ_CP080507.1"/>
</dbReference>
<evidence type="ECO:0000313" key="7">
    <source>
        <dbReference type="EMBL" id="QYM78813.1"/>
    </source>
</evidence>
<keyword evidence="8" id="KW-1185">Reference proteome</keyword>
<comment type="subcellular location">
    <subcellularLocation>
        <location evidence="1">Membrane</location>
        <topology evidence="1">Multi-pass membrane protein</topology>
    </subcellularLocation>
</comment>
<evidence type="ECO:0000256" key="4">
    <source>
        <dbReference type="ARBA" id="ARBA00022989"/>
    </source>
</evidence>
<keyword evidence="5 6" id="KW-0472">Membrane</keyword>
<feature type="transmembrane region" description="Helical" evidence="6">
    <location>
        <begin position="222"/>
        <end position="251"/>
    </location>
</feature>
<dbReference type="Pfam" id="PF01594">
    <property type="entry name" value="AI-2E_transport"/>
    <property type="match status" value="1"/>
</dbReference>
<dbReference type="KEGG" id="ole:K0B96_16140"/>
<dbReference type="GO" id="GO:0016020">
    <property type="term" value="C:membrane"/>
    <property type="evidence" value="ECO:0007669"/>
    <property type="project" value="UniProtKB-SubCell"/>
</dbReference>
<proteinExistence type="inferred from homology"/>
<dbReference type="Proteomes" id="UP000825051">
    <property type="component" value="Chromosome"/>
</dbReference>
<feature type="transmembrane region" description="Helical" evidence="6">
    <location>
        <begin position="133"/>
        <end position="159"/>
    </location>
</feature>
<dbReference type="InterPro" id="IPR002549">
    <property type="entry name" value="AI-2E-like"/>
</dbReference>
<dbReference type="PANTHER" id="PTHR21716">
    <property type="entry name" value="TRANSMEMBRANE PROTEIN"/>
    <property type="match status" value="1"/>
</dbReference>
<dbReference type="AlphaFoldDB" id="A0A8F9TW21"/>
<keyword evidence="4 6" id="KW-1133">Transmembrane helix</keyword>
<comment type="similarity">
    <text evidence="2">Belongs to the autoinducer-2 exporter (AI-2E) (TC 2.A.86) family.</text>
</comment>
<accession>A0A8F9TW21</accession>
<dbReference type="EMBL" id="CP080507">
    <property type="protein sequence ID" value="QYM78813.1"/>
    <property type="molecule type" value="Genomic_DNA"/>
</dbReference>
<reference evidence="7" key="1">
    <citation type="submission" date="2021-08" db="EMBL/GenBank/DDBJ databases">
        <title>Genome of a novel bacterium of the phylum Verrucomicrobia, Oleiharenicola sp. KSB-15.</title>
        <authorList>
            <person name="Chung J.-H."/>
            <person name="Ahn J.-H."/>
            <person name="Yoon Y."/>
            <person name="Kim D.-Y."/>
            <person name="An S.-H."/>
            <person name="Park I."/>
            <person name="Yeon J."/>
        </authorList>
    </citation>
    <scope>NUCLEOTIDE SEQUENCE</scope>
    <source>
        <strain evidence="7">KSB-15</strain>
    </source>
</reference>
<keyword evidence="3 6" id="KW-0812">Transmembrane</keyword>
<evidence type="ECO:0000256" key="5">
    <source>
        <dbReference type="ARBA" id="ARBA00023136"/>
    </source>
</evidence>
<name>A0A8F9TW21_9BACT</name>
<dbReference type="GO" id="GO:0055085">
    <property type="term" value="P:transmembrane transport"/>
    <property type="evidence" value="ECO:0007669"/>
    <property type="project" value="TreeGrafter"/>
</dbReference>
<organism evidence="7 8">
    <name type="scientific">Horticoccus luteus</name>
    <dbReference type="NCBI Taxonomy" id="2862869"/>
    <lineage>
        <taxon>Bacteria</taxon>
        <taxon>Pseudomonadati</taxon>
        <taxon>Verrucomicrobiota</taxon>
        <taxon>Opitutia</taxon>
        <taxon>Opitutales</taxon>
        <taxon>Opitutaceae</taxon>
        <taxon>Horticoccus</taxon>
    </lineage>
</organism>
<feature type="transmembrane region" description="Helical" evidence="6">
    <location>
        <begin position="194"/>
        <end position="216"/>
    </location>
</feature>
<feature type="transmembrane region" description="Helical" evidence="6">
    <location>
        <begin position="31"/>
        <end position="51"/>
    </location>
</feature>
<feature type="transmembrane region" description="Helical" evidence="6">
    <location>
        <begin position="63"/>
        <end position="82"/>
    </location>
</feature>
<feature type="transmembrane region" description="Helical" evidence="6">
    <location>
        <begin position="297"/>
        <end position="322"/>
    </location>
</feature>
<evidence type="ECO:0000256" key="6">
    <source>
        <dbReference type="SAM" id="Phobius"/>
    </source>
</evidence>
<evidence type="ECO:0000256" key="1">
    <source>
        <dbReference type="ARBA" id="ARBA00004141"/>
    </source>
</evidence>
<gene>
    <name evidence="7" type="ORF">K0B96_16140</name>
</gene>